<feature type="region of interest" description="Disordered" evidence="4">
    <location>
        <begin position="1179"/>
        <end position="1207"/>
    </location>
</feature>
<feature type="compositionally biased region" description="Basic and acidic residues" evidence="4">
    <location>
        <begin position="1267"/>
        <end position="1290"/>
    </location>
</feature>
<feature type="region of interest" description="Disordered" evidence="4">
    <location>
        <begin position="690"/>
        <end position="739"/>
    </location>
</feature>
<sequence length="1348" mass="150203">MKKKTAKTGAPAETETSLNGNENKEVKARELEDKSKDETSVPVDGLNAVVIASKPASNTKSSKGLNQQFLDLFWKLADKDASTRLSASLEVIKHIESAHSSDSQLSYTVGRLVQGLASNRECARHGYYITLVGILKSVNTTRLTNQTVHDAIKNRLEAEGNKKERIDQHVGQVLAYGALLKSGRLTDKEEMLLVINNLIIGSKIKNYIQPVAYGFLEELCQQVDVGTFKGIVWPALKPELSLSWENQTFDTLNLLLVVHNKFPKVVDKRFWKEVFGSSSISDPECFSELTTLILTHSSPGDHPLFTRIANSLSESGKLLDFWSSHFEPALESPTNLKSVTAMTMLTSFLKVVDDEMVGKMLQKNMMSILVTTLQAKEGANFELADSTLESIKTVLAKETISPEAQISIMENVLNNSGHVAFDKNTNTRFIANVSSCLKKETIVKIVDIYRRFVTESSRTQDKITLIQHLAKLISHPAMQREVDWKASQLVFLAQWAYFTPTASKVFTSAAKETFHRALDHPSKKLEDLSTFLSKAFEQVNQLVPDSNISDEVKTLWNSLVKNVQQIQKKNRSTKQTDSWTGQVFLVLYINMGFELLRQPTLSSEVIAELDTCYSKATEKVTKKSKAAKALAETDPHWLEVVTDILLSLLSSKQHLFRSIVVSVWSLLAEHITPNALQQILDVIDPSKKETPLVDADEDVESDLSDEEESAEEEEEKSEVEEEEEEEDDDGEDEFSDGMDEEETITDKLRMRIHEALGDSAALTDTESVDIDDLSDGQMESLNKALGSAFKEFRKARPVRKNVNKLPKEGTVLMHFRIRCLDLIEVLTDKELSISLSAATMMPLLSLLEVTVKEPLQKPLMDRTRIVLRKMTNIRRFTDSKDVQMEDLVKLLQILFSKPYAKKALMPYISDDLVQCCSYILRCALHLNRVNESSAGNLTNGKKKEEPHADIDGVYQLYRSNLSKFFIKRDSPVPFAVFSRALVYPWPDAGLLVEPLIENAFGPTILNNRKLQAVQLLTALFRNSIALSSMDQPLLTKRLHSLLQCSQRVVEEAGSDSKPKYLNELFILLRVVLLCPEVAKLKGSASGGSAQLWDPFKAALTVFTAKGLGKQKDLKKNHTALARLMGLALDETITAAAGGPSTTTKSSLKKDTTRTAAAGAKSTTKNIGAAGESGIVVGSVMTTTKKTKSNRPGDKEKKEAKKRRMTASAEGFTNDVTFAQVDIDIDVAPEDDDGVVQEVVGDRKKRRKDSKKTMTESHEDTNSNQVESLKEEVKKKKSKKEVDNETLKEEETLSTPVDEGSTEEANIKTGKKKRQQQTTIETTTDDRRDEITGTPSPAKKKKKRKSTID</sequence>
<evidence type="ECO:0000313" key="6">
    <source>
        <dbReference type="Proteomes" id="UP000789390"/>
    </source>
</evidence>
<dbReference type="GO" id="GO:0003714">
    <property type="term" value="F:transcription corepressor activity"/>
    <property type="evidence" value="ECO:0007669"/>
    <property type="project" value="TreeGrafter"/>
</dbReference>
<proteinExistence type="inferred from homology"/>
<dbReference type="InterPro" id="IPR007015">
    <property type="entry name" value="DNA_pol_V/MYBBP1A"/>
</dbReference>
<evidence type="ECO:0000256" key="4">
    <source>
        <dbReference type="SAM" id="MobiDB-lite"/>
    </source>
</evidence>
<evidence type="ECO:0008006" key="7">
    <source>
        <dbReference type="Google" id="ProtNLM"/>
    </source>
</evidence>
<keyword evidence="3" id="KW-0539">Nucleus</keyword>
<name>A0A8J2WS83_9CRUS</name>
<accession>A0A8J2WS83</accession>
<evidence type="ECO:0000256" key="3">
    <source>
        <dbReference type="ARBA" id="ARBA00023242"/>
    </source>
</evidence>
<feature type="compositionally biased region" description="Basic and acidic residues" evidence="4">
    <location>
        <begin position="22"/>
        <end position="39"/>
    </location>
</feature>
<dbReference type="Pfam" id="PF04931">
    <property type="entry name" value="DNA_pol_phi"/>
    <property type="match status" value="1"/>
</dbReference>
<gene>
    <name evidence="5" type="ORF">DGAL_LOCUS13007</name>
</gene>
<feature type="region of interest" description="Disordered" evidence="4">
    <location>
        <begin position="1"/>
        <end position="41"/>
    </location>
</feature>
<feature type="compositionally biased region" description="Basic and acidic residues" evidence="4">
    <location>
        <begin position="1250"/>
        <end position="1260"/>
    </location>
</feature>
<feature type="compositionally biased region" description="Acidic residues" evidence="4">
    <location>
        <begin position="694"/>
        <end position="739"/>
    </location>
</feature>
<dbReference type="SUPFAM" id="SSF48371">
    <property type="entry name" value="ARM repeat"/>
    <property type="match status" value="1"/>
</dbReference>
<evidence type="ECO:0000313" key="5">
    <source>
        <dbReference type="EMBL" id="CAH0109527.1"/>
    </source>
</evidence>
<feature type="region of interest" description="Disordered" evidence="4">
    <location>
        <begin position="1233"/>
        <end position="1348"/>
    </location>
</feature>
<dbReference type="EMBL" id="CAKKLH010000292">
    <property type="protein sequence ID" value="CAH0109527.1"/>
    <property type="molecule type" value="Genomic_DNA"/>
</dbReference>
<protein>
    <recommendedName>
        <fullName evidence="7">Myb-binding protein 1A</fullName>
    </recommendedName>
</protein>
<dbReference type="PANTHER" id="PTHR13213:SF2">
    <property type="entry name" value="MYB-BINDING PROTEIN 1A"/>
    <property type="match status" value="1"/>
</dbReference>
<comment type="subcellular location">
    <subcellularLocation>
        <location evidence="1">Nucleus</location>
    </subcellularLocation>
</comment>
<evidence type="ECO:0000256" key="1">
    <source>
        <dbReference type="ARBA" id="ARBA00004123"/>
    </source>
</evidence>
<dbReference type="InterPro" id="IPR016024">
    <property type="entry name" value="ARM-type_fold"/>
</dbReference>
<dbReference type="Proteomes" id="UP000789390">
    <property type="component" value="Unassembled WGS sequence"/>
</dbReference>
<organism evidence="5 6">
    <name type="scientific">Daphnia galeata</name>
    <dbReference type="NCBI Taxonomy" id="27404"/>
    <lineage>
        <taxon>Eukaryota</taxon>
        <taxon>Metazoa</taxon>
        <taxon>Ecdysozoa</taxon>
        <taxon>Arthropoda</taxon>
        <taxon>Crustacea</taxon>
        <taxon>Branchiopoda</taxon>
        <taxon>Diplostraca</taxon>
        <taxon>Cladocera</taxon>
        <taxon>Anomopoda</taxon>
        <taxon>Daphniidae</taxon>
        <taxon>Daphnia</taxon>
    </lineage>
</organism>
<comment type="similarity">
    <text evidence="2">Belongs to the MYBBP1A family.</text>
</comment>
<feature type="region of interest" description="Disordered" evidence="4">
    <location>
        <begin position="1137"/>
        <end position="1159"/>
    </location>
</feature>
<dbReference type="GO" id="GO:0005730">
    <property type="term" value="C:nucleolus"/>
    <property type="evidence" value="ECO:0007669"/>
    <property type="project" value="InterPro"/>
</dbReference>
<reference evidence="5" key="1">
    <citation type="submission" date="2021-11" db="EMBL/GenBank/DDBJ databases">
        <authorList>
            <person name="Schell T."/>
        </authorList>
    </citation>
    <scope>NUCLEOTIDE SEQUENCE</scope>
    <source>
        <strain evidence="5">M5</strain>
    </source>
</reference>
<feature type="compositionally biased region" description="Basic residues" evidence="4">
    <location>
        <begin position="1337"/>
        <end position="1348"/>
    </location>
</feature>
<keyword evidence="6" id="KW-1185">Reference proteome</keyword>
<evidence type="ECO:0000256" key="2">
    <source>
        <dbReference type="ARBA" id="ARBA00006809"/>
    </source>
</evidence>
<dbReference type="PANTHER" id="PTHR13213">
    <property type="entry name" value="MYB-BINDING PROTEIN 1A FAMILY MEMBER"/>
    <property type="match status" value="1"/>
</dbReference>
<dbReference type="GO" id="GO:0043565">
    <property type="term" value="F:sequence-specific DNA binding"/>
    <property type="evidence" value="ECO:0007669"/>
    <property type="project" value="TreeGrafter"/>
</dbReference>
<comment type="caution">
    <text evidence="5">The sequence shown here is derived from an EMBL/GenBank/DDBJ whole genome shotgun (WGS) entry which is preliminary data.</text>
</comment>
<dbReference type="OrthoDB" id="6359128at2759"/>
<dbReference type="GO" id="GO:0003723">
    <property type="term" value="F:RNA binding"/>
    <property type="evidence" value="ECO:0007669"/>
    <property type="project" value="TreeGrafter"/>
</dbReference>